<dbReference type="RefSeq" id="WP_372497137.1">
    <property type="nucleotide sequence ID" value="NZ_JAGSOV010000070.1"/>
</dbReference>
<protein>
    <recommendedName>
        <fullName evidence="1">ATP-dependent DNA ligase family profile domain-containing protein</fullName>
    </recommendedName>
</protein>
<dbReference type="InterPro" id="IPR012310">
    <property type="entry name" value="DNA_ligase_ATP-dep_cent"/>
</dbReference>
<dbReference type="SUPFAM" id="SSF56091">
    <property type="entry name" value="DNA ligase/mRNA capping enzyme, catalytic domain"/>
    <property type="match status" value="1"/>
</dbReference>
<reference evidence="2" key="1">
    <citation type="submission" date="2021-04" db="EMBL/GenBank/DDBJ databases">
        <title>Pseudonocardia sp. nov., isolated from sandy soil of mangrove forest.</title>
        <authorList>
            <person name="Zan Z."/>
            <person name="Huang R."/>
            <person name="Liu W."/>
        </authorList>
    </citation>
    <scope>NUCLEOTIDE SEQUENCE</scope>
    <source>
        <strain evidence="2">S2-4</strain>
    </source>
</reference>
<dbReference type="InterPro" id="IPR016059">
    <property type="entry name" value="DNA_ligase_ATP-dep_CS"/>
</dbReference>
<gene>
    <name evidence="2" type="ORF">KDL28_32225</name>
</gene>
<name>A0ABT1A9N7_9PSEU</name>
<dbReference type="Proteomes" id="UP001165283">
    <property type="component" value="Unassembled WGS sequence"/>
</dbReference>
<feature type="domain" description="ATP-dependent DNA ligase family profile" evidence="1">
    <location>
        <begin position="20"/>
        <end position="128"/>
    </location>
</feature>
<accession>A0ABT1A9N7</accession>
<organism evidence="2 3">
    <name type="scientific">Pseudonocardia humida</name>
    <dbReference type="NCBI Taxonomy" id="2800819"/>
    <lineage>
        <taxon>Bacteria</taxon>
        <taxon>Bacillati</taxon>
        <taxon>Actinomycetota</taxon>
        <taxon>Actinomycetes</taxon>
        <taxon>Pseudonocardiales</taxon>
        <taxon>Pseudonocardiaceae</taxon>
        <taxon>Pseudonocardia</taxon>
    </lineage>
</organism>
<comment type="caution">
    <text evidence="2">The sequence shown here is derived from an EMBL/GenBank/DDBJ whole genome shotgun (WGS) entry which is preliminary data.</text>
</comment>
<keyword evidence="3" id="KW-1185">Reference proteome</keyword>
<proteinExistence type="predicted"/>
<evidence type="ECO:0000313" key="3">
    <source>
        <dbReference type="Proteomes" id="UP001165283"/>
    </source>
</evidence>
<dbReference type="EMBL" id="JAGSOV010000070">
    <property type="protein sequence ID" value="MCO1659747.1"/>
    <property type="molecule type" value="Genomic_DNA"/>
</dbReference>
<sequence length="135" mass="14412">MGLNLAGGQALRRQRDDQLAHPEIKFDGVRAIGYRGGSGLVLFSRNDRHVSATYPEIAGIPLADRAGAGLVVDGELVALDERSRPDFELLQDRMHLQAPAGRVVAAAPVRYVVFDLLEHDGPSLLDLPTGCGASS</sequence>
<dbReference type="PROSITE" id="PS00697">
    <property type="entry name" value="DNA_LIGASE_A1"/>
    <property type="match status" value="1"/>
</dbReference>
<dbReference type="Pfam" id="PF01068">
    <property type="entry name" value="DNA_ligase_A_M"/>
    <property type="match status" value="1"/>
</dbReference>
<evidence type="ECO:0000313" key="2">
    <source>
        <dbReference type="EMBL" id="MCO1659747.1"/>
    </source>
</evidence>
<evidence type="ECO:0000259" key="1">
    <source>
        <dbReference type="Pfam" id="PF01068"/>
    </source>
</evidence>
<dbReference type="Gene3D" id="3.30.470.30">
    <property type="entry name" value="DNA ligase/mRNA capping enzyme"/>
    <property type="match status" value="1"/>
</dbReference>